<evidence type="ECO:0000313" key="6">
    <source>
        <dbReference type="EMBL" id="CAD5218296.1"/>
    </source>
</evidence>
<comment type="subcellular location">
    <subcellularLocation>
        <location evidence="1">Secreted</location>
    </subcellularLocation>
</comment>
<evidence type="ECO:0000256" key="5">
    <source>
        <dbReference type="SAM" id="SignalP"/>
    </source>
</evidence>
<evidence type="ECO:0000256" key="1">
    <source>
        <dbReference type="ARBA" id="ARBA00004613"/>
    </source>
</evidence>
<dbReference type="InterPro" id="IPR001534">
    <property type="entry name" value="Transthyretin-like"/>
</dbReference>
<evidence type="ECO:0000256" key="3">
    <source>
        <dbReference type="ARBA" id="ARBA00022525"/>
    </source>
</evidence>
<organism evidence="6 7">
    <name type="scientific">Bursaphelenchus okinawaensis</name>
    <dbReference type="NCBI Taxonomy" id="465554"/>
    <lineage>
        <taxon>Eukaryota</taxon>
        <taxon>Metazoa</taxon>
        <taxon>Ecdysozoa</taxon>
        <taxon>Nematoda</taxon>
        <taxon>Chromadorea</taxon>
        <taxon>Rhabditida</taxon>
        <taxon>Tylenchina</taxon>
        <taxon>Tylenchomorpha</taxon>
        <taxon>Aphelenchoidea</taxon>
        <taxon>Aphelenchoididae</taxon>
        <taxon>Bursaphelenchus</taxon>
    </lineage>
</organism>
<dbReference type="Pfam" id="PF01060">
    <property type="entry name" value="TTR-52"/>
    <property type="match status" value="1"/>
</dbReference>
<dbReference type="Proteomes" id="UP000614601">
    <property type="component" value="Unassembled WGS sequence"/>
</dbReference>
<keyword evidence="7" id="KW-1185">Reference proteome</keyword>
<keyword evidence="3" id="KW-0964">Secreted</keyword>
<dbReference type="PANTHER" id="PTHR21700">
    <property type="entry name" value="TRANSTHYRETIN-LIKE FAMILY PROTEIN-RELATED"/>
    <property type="match status" value="1"/>
</dbReference>
<gene>
    <name evidence="6" type="ORF">BOKJ2_LOCUS7506</name>
</gene>
<evidence type="ECO:0000313" key="7">
    <source>
        <dbReference type="Proteomes" id="UP000614601"/>
    </source>
</evidence>
<dbReference type="GO" id="GO:0005576">
    <property type="term" value="C:extracellular region"/>
    <property type="evidence" value="ECO:0007669"/>
    <property type="project" value="UniProtKB-SubCell"/>
</dbReference>
<dbReference type="EMBL" id="CAJFCW020000004">
    <property type="protein sequence ID" value="CAG9109910.1"/>
    <property type="molecule type" value="Genomic_DNA"/>
</dbReference>
<comment type="caution">
    <text evidence="6">The sequence shown here is derived from an EMBL/GenBank/DDBJ whole genome shotgun (WGS) entry which is preliminary data.</text>
</comment>
<accession>A0A811KSP6</accession>
<keyword evidence="4 5" id="KW-0732">Signal</keyword>
<proteinExistence type="inferred from homology"/>
<evidence type="ECO:0000256" key="4">
    <source>
        <dbReference type="ARBA" id="ARBA00022729"/>
    </source>
</evidence>
<reference evidence="6" key="1">
    <citation type="submission" date="2020-09" db="EMBL/GenBank/DDBJ databases">
        <authorList>
            <person name="Kikuchi T."/>
        </authorList>
    </citation>
    <scope>NUCLEOTIDE SEQUENCE</scope>
    <source>
        <strain evidence="6">SH1</strain>
    </source>
</reference>
<protein>
    <submittedName>
        <fullName evidence="6">Uncharacterized protein</fullName>
    </submittedName>
</protein>
<sequence length="138" mass="16098">MMLLRSAVLLSLFGHAVAIWPFNSNYQKAVSYKGRVLCGGKVYSNVKIELWEDDVFQDDFVSSSSPNKDGWYYIGGLCIDGPFEWEVEPYLIMYHRCNEHKECYYFDSWQCENIHELNNQGYMHDGSKCFEKDYAATT</sequence>
<dbReference type="Proteomes" id="UP000783686">
    <property type="component" value="Unassembled WGS sequence"/>
</dbReference>
<dbReference type="InterPro" id="IPR038479">
    <property type="entry name" value="Transthyretin-like_sf"/>
</dbReference>
<feature type="signal peptide" evidence="5">
    <location>
        <begin position="1"/>
        <end position="18"/>
    </location>
</feature>
<dbReference type="GO" id="GO:0009986">
    <property type="term" value="C:cell surface"/>
    <property type="evidence" value="ECO:0007669"/>
    <property type="project" value="InterPro"/>
</dbReference>
<name>A0A811KSP6_9BILA</name>
<comment type="similarity">
    <text evidence="2">Belongs to the nematode transthyretin-like family.</text>
</comment>
<dbReference type="AlphaFoldDB" id="A0A811KSP6"/>
<feature type="chain" id="PRO_5044131683" evidence="5">
    <location>
        <begin position="19"/>
        <end position="138"/>
    </location>
</feature>
<evidence type="ECO:0000256" key="2">
    <source>
        <dbReference type="ARBA" id="ARBA00010112"/>
    </source>
</evidence>
<dbReference type="Gene3D" id="2.60.40.3330">
    <property type="match status" value="1"/>
</dbReference>
<dbReference type="EMBL" id="CAJFDH010000004">
    <property type="protein sequence ID" value="CAD5218296.1"/>
    <property type="molecule type" value="Genomic_DNA"/>
</dbReference>